<sequence>MTEVDHLRRLTGLTAAEQYRKLLGVVRRATAAVLGRLPPGGIGADQAFTELGFDSLLAVRLHARLTSDTGLDLPVTLAYDHPAPGMLAEYLRGLLFGAGPAAAEPSAGGDPDEPVVIVGIGCRYPGGIGSPAALWTVADEGRDVISGFPADRGWDVDGIYDPRPGIPGRTYVRAGGFLDDAGGFDAGFFGISPREALAMDPQQRLALETSWEALERAGIDPATVRGSTTGVFVGVEPQEYGPKLADAPEGLDGHLLTGTAPSVVAGRIAYTLGLQGPVLSVDTACSGSLVALHLAAKALRSGECSLALAGGVAVLGTPGAFVAFSAQRGLAPDGRCKAFSAAADGTAWAEGAGMFVVERLSDAMRHGHPVLAVLRGSAINSDGASNGLTAPNGPSQQRVIRAALAGAGLSTSDVDVVEAHGTGTRLGDPIEAQALLATYGQDRGTPLWLGSIKSNLGHAQAAAGAAGVIKMIMAMRHDRLPRTLHAETPSPDVDWSAGAVRLLTGPEPWERGEQPRRAGVSSFGISGTNAHVILEEPPEAEAAETAGAVVPPLVPVAFSAADEAGLHAQAEVLRAFAGEGTDLADLAFSLAGTRAALTERAVVLAPDRERLVDALAALDSTPGVVRGSATAGGTLAYLFTGQGAQRIGMGAQLYDAFDAYADAFDEVCGYFDSQLEVPLAEVVFGDAAPELLDRTEYAQPALFAIEVALYRLLEHWGMSPDCLCGHSIGELAAAHAAGVFSLADAAMLVTVRGRLMQELPEAGAMVALPISEEQARDALVGHEETVGLAAVNGPESVVLSGAQEVLTGIVAGLGGEAKWLRVSHAFHSPLMQDMLVEFATVARLVDYHPPRVPIVSTVTGELGGFDSPDYWIRHVSATVRFADAGRLLLDEGVRTFLELGPDGVLSGMIADAASSAAVVCAPLVRRARAEVTELLTAVSTAYVRGAAVDFTALVPGARRLDLPTYPFRHQHYWLPQRGTSDVRGLGLQRAWHPLIGAVLSRPDGELVFTTSLSTATHPWLAGHVVNGEVLFPGTAFLELALYAGAEAGCACVEELTLAAPLVLSGAADVQVVVSTSDEDGRRAVSIHSRPRGADEWTSHATGSVVPEVPAQLPPFGTEWPPAEAESLALEGLYDQLDAGGFAYADLFRGLRAAWVRGEEVFAELSLPEDAAEGFGIHPALLDASLHAMALREPEESRGALPFSWNGVRLSASGATALRVRVSFLDGEAVSLLAVDSAGAPVITVDSLVVRRPEARVRTAGAPAGLLAPEWTPIPLAGELEWVSWVDVGPESVPPWVVWSVAPSGEVIEAAHEACARVLAVVQEWLGHERFAGSTLVVRTHGMPAGDPVAAAVWGLVRSAQAEHPDRFVLVDCADEELSSALALREPQVAIQHGAAFVPRLTHPAAALVPPAEGGWRLEKSGEGTVENLTLSPVADLSLAPEGVRIGVRAVGLNFRDVLNVLGMYPGEAGPIGCEVAGVVLETGDAVADLAPGDRVMGVVRDGVGPVVTEERALLARVPDGWTDEQAATVPLVFLTAYYALCDLGGLRAGESVLIHAAAGGVGMAATQLARHLGAEVFGTASEGKQHVLRAAGLDDDHIASSRTLDFEPLFLAASGGRGVDVVLNALAGDFVDASLRLTAPGGRFLEMGKTDVREPADGLVYRAFDLLDAGPARIAEMWTALGALFDTGRLTPLPVRSWDVRRAPEAFRFLSQAKNIGKIALSLPRPLDPEGTVLVTGGTGGLGAMIARHLVTEHGVRRLVVTSRRGPSAPGAAELVAELGQLGADARVAACDVADRDALGALLADVPLTGVVHAAGVLDDGLVEGLTADRLDGVLRPKVDAAWHLHELTRDRDLAMFVLYSSVSGVLGSAGQAAYAAANAFLDGLAEHRHGLGLPAVSLAWGLWREGMGAALGDDDVERMRREGFPPLSSEDGLALFDAALATGLPAVAPVELDRAALREHARSCVVPAVLRSLVRVPPRRAAAATTGSGVAERLAGRSDEDRVTLVRELVRDQASAVLGHGGTVSIDPDRAFKDLGFDSLTSVELRNRLGAATGLRLSSTAVFDHPTVAALAAHLLAELAPPSAGPAETVLAELDRLEAGLAGIAAGDEGRRAVAVRLRDLLDRLTGTEAEAGDRLRSATADEVVDFLATELGIS</sequence>
<keyword evidence="1" id="KW-0596">Phosphopantetheine</keyword>
<dbReference type="InterPro" id="IPR049900">
    <property type="entry name" value="PKS_mFAS_DH"/>
</dbReference>
<dbReference type="Pfam" id="PF08240">
    <property type="entry name" value="ADH_N"/>
    <property type="match status" value="1"/>
</dbReference>
<dbReference type="PROSITE" id="PS50075">
    <property type="entry name" value="CARRIER"/>
    <property type="match status" value="2"/>
</dbReference>
<dbReference type="SMART" id="SM00825">
    <property type="entry name" value="PKS_KS"/>
    <property type="match status" value="1"/>
</dbReference>
<evidence type="ECO:0000256" key="7">
    <source>
        <dbReference type="PROSITE-ProRule" id="PRU01363"/>
    </source>
</evidence>
<dbReference type="SUPFAM" id="SSF51735">
    <property type="entry name" value="NAD(P)-binding Rossmann-fold domains"/>
    <property type="match status" value="3"/>
</dbReference>
<feature type="domain" description="Carrier" evidence="8">
    <location>
        <begin position="2005"/>
        <end position="2080"/>
    </location>
</feature>
<evidence type="ECO:0000259" key="9">
    <source>
        <dbReference type="PROSITE" id="PS52004"/>
    </source>
</evidence>
<dbReference type="Gene3D" id="3.10.129.110">
    <property type="entry name" value="Polyketide synthase dehydratase"/>
    <property type="match status" value="1"/>
</dbReference>
<dbReference type="InterPro" id="IPR032821">
    <property type="entry name" value="PKS_assoc"/>
</dbReference>
<dbReference type="GO" id="GO:0016491">
    <property type="term" value="F:oxidoreductase activity"/>
    <property type="evidence" value="ECO:0007669"/>
    <property type="project" value="InterPro"/>
</dbReference>
<dbReference type="Pfam" id="PF08659">
    <property type="entry name" value="KR"/>
    <property type="match status" value="1"/>
</dbReference>
<feature type="domain" description="PKS/mFAS DH" evidence="10">
    <location>
        <begin position="992"/>
        <end position="1258"/>
    </location>
</feature>
<keyword evidence="6" id="KW-0012">Acyltransferase</keyword>
<dbReference type="InterPro" id="IPR006162">
    <property type="entry name" value="Ppantetheine_attach_site"/>
</dbReference>
<dbReference type="FunFam" id="3.40.50.720:FF:000209">
    <property type="entry name" value="Polyketide synthase Pks12"/>
    <property type="match status" value="1"/>
</dbReference>
<dbReference type="InterPro" id="IPR042104">
    <property type="entry name" value="PKS_dehydratase_sf"/>
</dbReference>
<dbReference type="InterPro" id="IPR009081">
    <property type="entry name" value="PP-bd_ACP"/>
</dbReference>
<gene>
    <name evidence="11" type="ORF">D5S19_19300</name>
</gene>
<dbReference type="InterPro" id="IPR020806">
    <property type="entry name" value="PKS_PP-bd"/>
</dbReference>
<dbReference type="SMART" id="SM00826">
    <property type="entry name" value="PKS_DH"/>
    <property type="match status" value="1"/>
</dbReference>
<evidence type="ECO:0000313" key="12">
    <source>
        <dbReference type="Proteomes" id="UP000285112"/>
    </source>
</evidence>
<dbReference type="EMBL" id="QZFV01000093">
    <property type="protein sequence ID" value="RJQ83716.1"/>
    <property type="molecule type" value="Genomic_DNA"/>
</dbReference>
<dbReference type="Gene3D" id="3.40.47.10">
    <property type="match status" value="1"/>
</dbReference>
<dbReference type="InterPro" id="IPR013154">
    <property type="entry name" value="ADH-like_N"/>
</dbReference>
<keyword evidence="3" id="KW-0808">Transferase</keyword>
<dbReference type="SUPFAM" id="SSF52151">
    <property type="entry name" value="FabD/lysophospholipase-like"/>
    <property type="match status" value="1"/>
</dbReference>
<evidence type="ECO:0000256" key="6">
    <source>
        <dbReference type="ARBA" id="ARBA00023315"/>
    </source>
</evidence>
<dbReference type="OrthoDB" id="9778690at2"/>
<dbReference type="SUPFAM" id="SSF47336">
    <property type="entry name" value="ACP-like"/>
    <property type="match status" value="2"/>
</dbReference>
<dbReference type="InterPro" id="IPR016035">
    <property type="entry name" value="Acyl_Trfase/lysoPLipase"/>
</dbReference>
<keyword evidence="12" id="KW-1185">Reference proteome</keyword>
<dbReference type="GO" id="GO:0006633">
    <property type="term" value="P:fatty acid biosynthetic process"/>
    <property type="evidence" value="ECO:0007669"/>
    <property type="project" value="TreeGrafter"/>
</dbReference>
<keyword evidence="4" id="KW-0677">Repeat</keyword>
<evidence type="ECO:0000256" key="2">
    <source>
        <dbReference type="ARBA" id="ARBA00022553"/>
    </source>
</evidence>
<dbReference type="Gene3D" id="3.90.180.10">
    <property type="entry name" value="Medium-chain alcohol dehydrogenases, catalytic domain"/>
    <property type="match status" value="1"/>
</dbReference>
<dbReference type="InterPro" id="IPR020807">
    <property type="entry name" value="PKS_DH"/>
</dbReference>
<keyword evidence="5" id="KW-0511">Multifunctional enzyme</keyword>
<dbReference type="Pfam" id="PF00698">
    <property type="entry name" value="Acyl_transf_1"/>
    <property type="match status" value="1"/>
</dbReference>
<dbReference type="CDD" id="cd00833">
    <property type="entry name" value="PKS"/>
    <property type="match status" value="1"/>
</dbReference>
<feature type="region of interest" description="C-terminal hotdog fold" evidence="7">
    <location>
        <begin position="1124"/>
        <end position="1258"/>
    </location>
</feature>
<feature type="active site" description="Proton donor; for dehydratase activity" evidence="7">
    <location>
        <position position="1182"/>
    </location>
</feature>
<feature type="region of interest" description="N-terminal hotdog fold" evidence="7">
    <location>
        <begin position="992"/>
        <end position="1111"/>
    </location>
</feature>
<dbReference type="GO" id="GO:0008270">
    <property type="term" value="F:zinc ion binding"/>
    <property type="evidence" value="ECO:0007669"/>
    <property type="project" value="InterPro"/>
</dbReference>
<dbReference type="InterPro" id="IPR002364">
    <property type="entry name" value="Quin_OxRdtase/zeta-crystal_CS"/>
</dbReference>
<dbReference type="InterPro" id="IPR036291">
    <property type="entry name" value="NAD(P)-bd_dom_sf"/>
</dbReference>
<dbReference type="InterPro" id="IPR016039">
    <property type="entry name" value="Thiolase-like"/>
</dbReference>
<dbReference type="SMART" id="SM01294">
    <property type="entry name" value="PKS_PP_betabranch"/>
    <property type="match status" value="2"/>
</dbReference>
<dbReference type="SMART" id="SM00823">
    <property type="entry name" value="PKS_PP"/>
    <property type="match status" value="2"/>
</dbReference>
<dbReference type="Pfam" id="PF02801">
    <property type="entry name" value="Ketoacyl-synt_C"/>
    <property type="match status" value="1"/>
</dbReference>
<dbReference type="GO" id="GO:0004312">
    <property type="term" value="F:fatty acid synthase activity"/>
    <property type="evidence" value="ECO:0007669"/>
    <property type="project" value="TreeGrafter"/>
</dbReference>
<feature type="domain" description="Ketosynthase family 3 (KS3)" evidence="9">
    <location>
        <begin position="112"/>
        <end position="536"/>
    </location>
</feature>
<dbReference type="InterPro" id="IPR057326">
    <property type="entry name" value="KR_dom"/>
</dbReference>
<evidence type="ECO:0000259" key="10">
    <source>
        <dbReference type="PROSITE" id="PS52019"/>
    </source>
</evidence>
<dbReference type="InterPro" id="IPR014030">
    <property type="entry name" value="Ketoacyl_synth_N"/>
</dbReference>
<evidence type="ECO:0000256" key="1">
    <source>
        <dbReference type="ARBA" id="ARBA00022450"/>
    </source>
</evidence>
<dbReference type="PROSITE" id="PS01162">
    <property type="entry name" value="QOR_ZETA_CRYSTAL"/>
    <property type="match status" value="1"/>
</dbReference>
<dbReference type="Pfam" id="PF00550">
    <property type="entry name" value="PP-binding"/>
    <property type="match status" value="2"/>
</dbReference>
<dbReference type="PROSITE" id="PS52004">
    <property type="entry name" value="KS3_2"/>
    <property type="match status" value="1"/>
</dbReference>
<dbReference type="FunFam" id="3.40.47.10:FF:000019">
    <property type="entry name" value="Polyketide synthase type I"/>
    <property type="match status" value="1"/>
</dbReference>
<dbReference type="GO" id="GO:0031177">
    <property type="term" value="F:phosphopantetheine binding"/>
    <property type="evidence" value="ECO:0007669"/>
    <property type="project" value="InterPro"/>
</dbReference>
<dbReference type="InterPro" id="IPR020841">
    <property type="entry name" value="PKS_Beta-ketoAc_synthase_dom"/>
</dbReference>
<dbReference type="SMART" id="SM00827">
    <property type="entry name" value="PKS_AT"/>
    <property type="match status" value="1"/>
</dbReference>
<dbReference type="InterPro" id="IPR055123">
    <property type="entry name" value="SpnB-like_Rossmann"/>
</dbReference>
<keyword evidence="2" id="KW-0597">Phosphoprotein</keyword>
<dbReference type="InterPro" id="IPR001227">
    <property type="entry name" value="Ac_transferase_dom_sf"/>
</dbReference>
<dbReference type="CDD" id="cd08956">
    <property type="entry name" value="KR_3_FAS_SDR_x"/>
    <property type="match status" value="1"/>
</dbReference>
<dbReference type="PANTHER" id="PTHR43775:SF51">
    <property type="entry name" value="INACTIVE PHENOLPHTHIOCEROL SYNTHESIS POLYKETIDE SYNTHASE TYPE I PKS1-RELATED"/>
    <property type="match status" value="1"/>
</dbReference>
<dbReference type="PROSITE" id="PS00012">
    <property type="entry name" value="PHOSPHOPANTETHEINE"/>
    <property type="match status" value="1"/>
</dbReference>
<dbReference type="Gene3D" id="3.40.50.720">
    <property type="entry name" value="NAD(P)-binding Rossmann-like Domain"/>
    <property type="match status" value="3"/>
</dbReference>
<comment type="caution">
    <text evidence="11">The sequence shown here is derived from an EMBL/GenBank/DDBJ whole genome shotgun (WGS) entry which is preliminary data.</text>
</comment>
<dbReference type="Pfam" id="PF16197">
    <property type="entry name" value="KAsynt_C_assoc"/>
    <property type="match status" value="1"/>
</dbReference>
<dbReference type="SUPFAM" id="SSF55048">
    <property type="entry name" value="Probable ACP-binding domain of malonyl-CoA ACP transacylase"/>
    <property type="match status" value="1"/>
</dbReference>
<dbReference type="InterPro" id="IPR036736">
    <property type="entry name" value="ACP-like_sf"/>
</dbReference>
<dbReference type="InterPro" id="IPR016036">
    <property type="entry name" value="Malonyl_transacylase_ACP-bd"/>
</dbReference>
<dbReference type="SUPFAM" id="SSF50129">
    <property type="entry name" value="GroES-like"/>
    <property type="match status" value="1"/>
</dbReference>
<dbReference type="InterPro" id="IPR011032">
    <property type="entry name" value="GroES-like_sf"/>
</dbReference>
<proteinExistence type="predicted"/>
<organism evidence="11 12">
    <name type="scientific">Amycolatopsis panacis</name>
    <dbReference type="NCBI Taxonomy" id="2340917"/>
    <lineage>
        <taxon>Bacteria</taxon>
        <taxon>Bacillati</taxon>
        <taxon>Actinomycetota</taxon>
        <taxon>Actinomycetes</taxon>
        <taxon>Pseudonocardiales</taxon>
        <taxon>Pseudonocardiaceae</taxon>
        <taxon>Amycolatopsis</taxon>
    </lineage>
</organism>
<dbReference type="InterPro" id="IPR050091">
    <property type="entry name" value="PKS_NRPS_Biosynth_Enz"/>
</dbReference>
<dbReference type="Proteomes" id="UP000285112">
    <property type="component" value="Unassembled WGS sequence"/>
</dbReference>
<dbReference type="SMART" id="SM00829">
    <property type="entry name" value="PKS_ER"/>
    <property type="match status" value="1"/>
</dbReference>
<feature type="active site" description="Proton acceptor; for dehydratase activity" evidence="7">
    <location>
        <position position="1023"/>
    </location>
</feature>
<reference evidence="11 12" key="1">
    <citation type="submission" date="2018-09" db="EMBL/GenBank/DDBJ databases">
        <title>YIM PH 21725 draft genome.</title>
        <authorList>
            <person name="Miao C."/>
        </authorList>
    </citation>
    <scope>NUCLEOTIDE SEQUENCE [LARGE SCALE GENOMIC DNA]</scope>
    <source>
        <strain evidence="12">YIM PH21725</strain>
    </source>
</reference>
<protein>
    <submittedName>
        <fullName evidence="11">SDR family NAD(P)-dependent oxidoreductase</fullName>
    </submittedName>
</protein>
<dbReference type="PROSITE" id="PS52019">
    <property type="entry name" value="PKS_MFAS_DH"/>
    <property type="match status" value="1"/>
</dbReference>
<evidence type="ECO:0000259" key="8">
    <source>
        <dbReference type="PROSITE" id="PS50075"/>
    </source>
</evidence>
<dbReference type="CDD" id="cd05195">
    <property type="entry name" value="enoyl_red"/>
    <property type="match status" value="1"/>
</dbReference>
<dbReference type="InterPro" id="IPR013968">
    <property type="entry name" value="PKS_KR"/>
</dbReference>
<dbReference type="Pfam" id="PF14765">
    <property type="entry name" value="PS-DH"/>
    <property type="match status" value="1"/>
</dbReference>
<name>A0A419I1S8_9PSEU</name>
<dbReference type="Pfam" id="PF22953">
    <property type="entry name" value="SpnB_Rossmann"/>
    <property type="match status" value="1"/>
</dbReference>
<evidence type="ECO:0000256" key="3">
    <source>
        <dbReference type="ARBA" id="ARBA00022679"/>
    </source>
</evidence>
<dbReference type="PANTHER" id="PTHR43775">
    <property type="entry name" value="FATTY ACID SYNTHASE"/>
    <property type="match status" value="1"/>
</dbReference>
<dbReference type="Pfam" id="PF21089">
    <property type="entry name" value="PKS_DH_N"/>
    <property type="match status" value="1"/>
</dbReference>
<dbReference type="Gene3D" id="3.40.366.10">
    <property type="entry name" value="Malonyl-Coenzyme A Acyl Carrier Protein, domain 2"/>
    <property type="match status" value="1"/>
</dbReference>
<dbReference type="InterPro" id="IPR020843">
    <property type="entry name" value="ER"/>
</dbReference>
<dbReference type="InterPro" id="IPR014031">
    <property type="entry name" value="Ketoacyl_synth_C"/>
</dbReference>
<dbReference type="InterPro" id="IPR049551">
    <property type="entry name" value="PKS_DH_C"/>
</dbReference>
<accession>A0A419I1S8</accession>
<evidence type="ECO:0000256" key="4">
    <source>
        <dbReference type="ARBA" id="ARBA00022737"/>
    </source>
</evidence>
<dbReference type="Gene3D" id="3.30.70.3290">
    <property type="match status" value="1"/>
</dbReference>
<dbReference type="SUPFAM" id="SSF53901">
    <property type="entry name" value="Thiolase-like"/>
    <property type="match status" value="1"/>
</dbReference>
<evidence type="ECO:0000313" key="11">
    <source>
        <dbReference type="EMBL" id="RJQ83716.1"/>
    </source>
</evidence>
<dbReference type="Pfam" id="PF00109">
    <property type="entry name" value="ketoacyl-synt"/>
    <property type="match status" value="1"/>
</dbReference>
<dbReference type="Gene3D" id="1.10.1200.10">
    <property type="entry name" value="ACP-like"/>
    <property type="match status" value="2"/>
</dbReference>
<dbReference type="InterPro" id="IPR049552">
    <property type="entry name" value="PKS_DH_N"/>
</dbReference>
<dbReference type="InterPro" id="IPR014043">
    <property type="entry name" value="Acyl_transferase_dom"/>
</dbReference>
<dbReference type="Pfam" id="PF13602">
    <property type="entry name" value="ADH_zinc_N_2"/>
    <property type="match status" value="1"/>
</dbReference>
<dbReference type="SMART" id="SM00822">
    <property type="entry name" value="PKS_KR"/>
    <property type="match status" value="1"/>
</dbReference>
<dbReference type="FunFam" id="1.10.1200.10:FF:000007">
    <property type="entry name" value="Probable polyketide synthase pks17"/>
    <property type="match status" value="1"/>
</dbReference>
<evidence type="ECO:0000256" key="5">
    <source>
        <dbReference type="ARBA" id="ARBA00023268"/>
    </source>
</evidence>
<feature type="domain" description="Carrier" evidence="8">
    <location>
        <begin position="20"/>
        <end position="95"/>
    </location>
</feature>